<dbReference type="GO" id="GO:0005634">
    <property type="term" value="C:nucleus"/>
    <property type="evidence" value="ECO:0007669"/>
    <property type="project" value="UniProtKB-SubCell"/>
</dbReference>
<reference evidence="4 5" key="1">
    <citation type="submission" date="2019-07" db="EMBL/GenBank/DDBJ databases">
        <title>De Novo Assembly of kiwifruit Actinidia rufa.</title>
        <authorList>
            <person name="Sugita-Konishi S."/>
            <person name="Sato K."/>
            <person name="Mori E."/>
            <person name="Abe Y."/>
            <person name="Kisaki G."/>
            <person name="Hamano K."/>
            <person name="Suezawa K."/>
            <person name="Otani M."/>
            <person name="Fukuda T."/>
            <person name="Manabe T."/>
            <person name="Gomi K."/>
            <person name="Tabuchi M."/>
            <person name="Akimitsu K."/>
            <person name="Kataoka I."/>
        </authorList>
    </citation>
    <scope>NUCLEOTIDE SEQUENCE [LARGE SCALE GENOMIC DNA]</scope>
    <source>
        <strain evidence="5">cv. Fuchu</strain>
    </source>
</reference>
<feature type="region of interest" description="Disordered" evidence="3">
    <location>
        <begin position="51"/>
        <end position="75"/>
    </location>
</feature>
<protein>
    <submittedName>
        <fullName evidence="4">Uncharacterized protein</fullName>
    </submittedName>
</protein>
<sequence>MEKETDNLRNFNMDALQTNLPQKKRGLSRYYPGKARSFVCMAEVRYLEDLKKQEHSKKRKKHSERQGMPVPPLSCSRLSSTQCAYLWSVNSTKKRRISHVA</sequence>
<evidence type="ECO:0000256" key="1">
    <source>
        <dbReference type="ARBA" id="ARBA00004123"/>
    </source>
</evidence>
<gene>
    <name evidence="4" type="ORF">Acr_24g0006290</name>
</gene>
<feature type="compositionally biased region" description="Basic residues" evidence="3">
    <location>
        <begin position="54"/>
        <end position="63"/>
    </location>
</feature>
<evidence type="ECO:0000256" key="3">
    <source>
        <dbReference type="SAM" id="MobiDB-lite"/>
    </source>
</evidence>
<dbReference type="InterPro" id="IPR051992">
    <property type="entry name" value="OxStress_Response_Reg"/>
</dbReference>
<dbReference type="GO" id="GO:0006950">
    <property type="term" value="P:response to stress"/>
    <property type="evidence" value="ECO:0007669"/>
    <property type="project" value="UniProtKB-ARBA"/>
</dbReference>
<dbReference type="OrthoDB" id="1938584at2759"/>
<keyword evidence="2" id="KW-0539">Nucleus</keyword>
<dbReference type="Proteomes" id="UP000585474">
    <property type="component" value="Unassembled WGS sequence"/>
</dbReference>
<proteinExistence type="predicted"/>
<dbReference type="PANTHER" id="PTHR33172:SF38">
    <property type="entry name" value="GENOME ASSEMBLY, CHROMOSOME: A01"/>
    <property type="match status" value="1"/>
</dbReference>
<dbReference type="EMBL" id="BJWL01000024">
    <property type="protein sequence ID" value="GFZ14439.1"/>
    <property type="molecule type" value="Genomic_DNA"/>
</dbReference>
<accession>A0A7J0GUD1</accession>
<comment type="caution">
    <text evidence="4">The sequence shown here is derived from an EMBL/GenBank/DDBJ whole genome shotgun (WGS) entry which is preliminary data.</text>
</comment>
<name>A0A7J0GUD1_9ERIC</name>
<comment type="subcellular location">
    <subcellularLocation>
        <location evidence="1">Nucleus</location>
    </subcellularLocation>
</comment>
<evidence type="ECO:0000313" key="5">
    <source>
        <dbReference type="Proteomes" id="UP000585474"/>
    </source>
</evidence>
<dbReference type="AlphaFoldDB" id="A0A7J0GUD1"/>
<evidence type="ECO:0000313" key="4">
    <source>
        <dbReference type="EMBL" id="GFZ14439.1"/>
    </source>
</evidence>
<evidence type="ECO:0000256" key="2">
    <source>
        <dbReference type="ARBA" id="ARBA00023242"/>
    </source>
</evidence>
<dbReference type="PANTHER" id="PTHR33172">
    <property type="entry name" value="OS08G0516900 PROTEIN"/>
    <property type="match status" value="1"/>
</dbReference>
<keyword evidence="5" id="KW-1185">Reference proteome</keyword>
<organism evidence="4 5">
    <name type="scientific">Actinidia rufa</name>
    <dbReference type="NCBI Taxonomy" id="165716"/>
    <lineage>
        <taxon>Eukaryota</taxon>
        <taxon>Viridiplantae</taxon>
        <taxon>Streptophyta</taxon>
        <taxon>Embryophyta</taxon>
        <taxon>Tracheophyta</taxon>
        <taxon>Spermatophyta</taxon>
        <taxon>Magnoliopsida</taxon>
        <taxon>eudicotyledons</taxon>
        <taxon>Gunneridae</taxon>
        <taxon>Pentapetalae</taxon>
        <taxon>asterids</taxon>
        <taxon>Ericales</taxon>
        <taxon>Actinidiaceae</taxon>
        <taxon>Actinidia</taxon>
    </lineage>
</organism>